<evidence type="ECO:0000256" key="4">
    <source>
        <dbReference type="ARBA" id="ARBA00022563"/>
    </source>
</evidence>
<dbReference type="InterPro" id="IPR012259">
    <property type="entry name" value="DHFR"/>
</dbReference>
<gene>
    <name evidence="9" type="ORF">EXT02_01490</name>
</gene>
<dbReference type="GO" id="GO:0046654">
    <property type="term" value="P:tetrahydrofolate biosynthetic process"/>
    <property type="evidence" value="ECO:0007669"/>
    <property type="project" value="UniProtKB-UniPathway"/>
</dbReference>
<evidence type="ECO:0000256" key="6">
    <source>
        <dbReference type="ARBA" id="ARBA00023002"/>
    </source>
</evidence>
<organism evidence="9 10">
    <name type="scientific">'Catharanthus roseus' aster yellows phytoplasma</name>
    <dbReference type="NCBI Taxonomy" id="1193712"/>
    <lineage>
        <taxon>Bacteria</taxon>
        <taxon>Bacillati</taxon>
        <taxon>Mycoplasmatota</taxon>
        <taxon>Mollicutes</taxon>
        <taxon>Acholeplasmatales</taxon>
        <taxon>Acholeplasmataceae</taxon>
        <taxon>Candidatus Phytoplasma</taxon>
        <taxon>16SrI (Aster yellows group)</taxon>
    </lineage>
</organism>
<proteinExistence type="inferred from homology"/>
<dbReference type="PANTHER" id="PTHR48069">
    <property type="entry name" value="DIHYDROFOLATE REDUCTASE"/>
    <property type="match status" value="1"/>
</dbReference>
<dbReference type="GO" id="GO:0004146">
    <property type="term" value="F:dihydrofolate reductase activity"/>
    <property type="evidence" value="ECO:0007669"/>
    <property type="project" value="UniProtKB-EC"/>
</dbReference>
<dbReference type="PANTHER" id="PTHR48069:SF3">
    <property type="entry name" value="DIHYDROFOLATE REDUCTASE"/>
    <property type="match status" value="1"/>
</dbReference>
<evidence type="ECO:0000259" key="8">
    <source>
        <dbReference type="PROSITE" id="PS51330"/>
    </source>
</evidence>
<dbReference type="PROSITE" id="PS51330">
    <property type="entry name" value="DHFR_2"/>
    <property type="match status" value="1"/>
</dbReference>
<evidence type="ECO:0000256" key="7">
    <source>
        <dbReference type="RuleBase" id="RU004474"/>
    </source>
</evidence>
<dbReference type="InterPro" id="IPR024072">
    <property type="entry name" value="DHFR-like_dom_sf"/>
</dbReference>
<dbReference type="PRINTS" id="PR00070">
    <property type="entry name" value="DHFR"/>
</dbReference>
<dbReference type="InterPro" id="IPR001796">
    <property type="entry name" value="DHFR_dom"/>
</dbReference>
<dbReference type="UniPathway" id="UPA00077">
    <property type="reaction ID" value="UER00158"/>
</dbReference>
<dbReference type="EC" id="1.5.1.3" evidence="3"/>
<sequence length="163" mass="19163">MINLITAFDGNYLIGKDNKLPWHYFQDLQYFKKITINQNVLMGYETYKSLKNYFKNKPFNFKKTYVASLKHDLELPNCNVVSDLQSFMASDAAQDIFIIGGGKIYQQTLPWVTTLYITHILQRHQGNVFFPKINLSQYQLIQKEIHPQLIFAIYQKKLDTPKC</sequence>
<comment type="pathway">
    <text evidence="1">Cofactor biosynthesis; tetrahydrofolate biosynthesis; 5,6,7,8-tetrahydrofolate from 7,8-dihydrofolate: step 1/1.</text>
</comment>
<dbReference type="GO" id="GO:0006730">
    <property type="term" value="P:one-carbon metabolic process"/>
    <property type="evidence" value="ECO:0007669"/>
    <property type="project" value="UniProtKB-KW"/>
</dbReference>
<keyword evidence="10" id="KW-1185">Reference proteome</keyword>
<keyword evidence="5" id="KW-0521">NADP</keyword>
<keyword evidence="6" id="KW-0560">Oxidoreductase</keyword>
<dbReference type="InterPro" id="IPR017925">
    <property type="entry name" value="DHFR_CS"/>
</dbReference>
<accession>A0A4P6MAK5</accession>
<protein>
    <recommendedName>
        <fullName evidence="3">dihydrofolate reductase</fullName>
        <ecNumber evidence="3">1.5.1.3</ecNumber>
    </recommendedName>
</protein>
<dbReference type="EMBL" id="CP035949">
    <property type="protein sequence ID" value="QBF23864.1"/>
    <property type="molecule type" value="Genomic_DNA"/>
</dbReference>
<keyword evidence="4" id="KW-0554">One-carbon metabolism</keyword>
<evidence type="ECO:0000313" key="10">
    <source>
        <dbReference type="Proteomes" id="UP000289726"/>
    </source>
</evidence>
<comment type="similarity">
    <text evidence="2 7">Belongs to the dihydrofolate reductase family.</text>
</comment>
<evidence type="ECO:0000313" key="9">
    <source>
        <dbReference type="EMBL" id="QBF23864.1"/>
    </source>
</evidence>
<evidence type="ECO:0000256" key="3">
    <source>
        <dbReference type="ARBA" id="ARBA00012856"/>
    </source>
</evidence>
<dbReference type="SUPFAM" id="SSF53597">
    <property type="entry name" value="Dihydrofolate reductase-like"/>
    <property type="match status" value="1"/>
</dbReference>
<dbReference type="PROSITE" id="PS00075">
    <property type="entry name" value="DHFR_1"/>
    <property type="match status" value="1"/>
</dbReference>
<dbReference type="Gene3D" id="3.40.430.10">
    <property type="entry name" value="Dihydrofolate Reductase, subunit A"/>
    <property type="match status" value="1"/>
</dbReference>
<reference evidence="9 10" key="1">
    <citation type="submission" date="2019-02" db="EMBL/GenBank/DDBJ databases">
        <title>Draft Genome Sequence of Maize Bushy Stunt-like Phytoplasma group 16SrI-B (Aster yellows) in South Africa.</title>
        <authorList>
            <person name="Coetzee B."/>
            <person name="Douglas-Smit N."/>
            <person name="Maree H.J."/>
            <person name="Burger J.T."/>
            <person name="Kruger K."/>
            <person name="Pietersen G."/>
        </authorList>
    </citation>
    <scope>NUCLEOTIDE SEQUENCE [LARGE SCALE GENOMIC DNA]</scope>
    <source>
        <strain evidence="9 10">De Villa</strain>
    </source>
</reference>
<dbReference type="GO" id="GO:0005829">
    <property type="term" value="C:cytosol"/>
    <property type="evidence" value="ECO:0007669"/>
    <property type="project" value="TreeGrafter"/>
</dbReference>
<dbReference type="CDD" id="cd00209">
    <property type="entry name" value="DHFR"/>
    <property type="match status" value="1"/>
</dbReference>
<evidence type="ECO:0000256" key="1">
    <source>
        <dbReference type="ARBA" id="ARBA00004903"/>
    </source>
</evidence>
<feature type="domain" description="DHFR" evidence="8">
    <location>
        <begin position="1"/>
        <end position="163"/>
    </location>
</feature>
<name>A0A4P6MAK5_9MOLU</name>
<dbReference type="AlphaFoldDB" id="A0A4P6MAK5"/>
<dbReference type="GO" id="GO:0046655">
    <property type="term" value="P:folic acid metabolic process"/>
    <property type="evidence" value="ECO:0007669"/>
    <property type="project" value="TreeGrafter"/>
</dbReference>
<dbReference type="Proteomes" id="UP000289726">
    <property type="component" value="Chromosome"/>
</dbReference>
<dbReference type="GO" id="GO:0050661">
    <property type="term" value="F:NADP binding"/>
    <property type="evidence" value="ECO:0007669"/>
    <property type="project" value="InterPro"/>
</dbReference>
<dbReference type="GO" id="GO:0046452">
    <property type="term" value="P:dihydrofolate metabolic process"/>
    <property type="evidence" value="ECO:0007669"/>
    <property type="project" value="TreeGrafter"/>
</dbReference>
<dbReference type="Pfam" id="PF00186">
    <property type="entry name" value="DHFR_1"/>
    <property type="match status" value="1"/>
</dbReference>
<evidence type="ECO:0000256" key="2">
    <source>
        <dbReference type="ARBA" id="ARBA00009539"/>
    </source>
</evidence>
<dbReference type="RefSeq" id="WP_130427673.1">
    <property type="nucleotide sequence ID" value="NZ_CP035949.1"/>
</dbReference>
<evidence type="ECO:0000256" key="5">
    <source>
        <dbReference type="ARBA" id="ARBA00022857"/>
    </source>
</evidence>